<name>A0ABU7HM26_9PSED</name>
<gene>
    <name evidence="3" type="ORF">V0R50_05025</name>
</gene>
<feature type="transmembrane region" description="Helical" evidence="2">
    <location>
        <begin position="37"/>
        <end position="58"/>
    </location>
</feature>
<organism evidence="3 4">
    <name type="scientific">Pseudomonas ulcerans</name>
    <dbReference type="NCBI Taxonomy" id="3115852"/>
    <lineage>
        <taxon>Bacteria</taxon>
        <taxon>Pseudomonadati</taxon>
        <taxon>Pseudomonadota</taxon>
        <taxon>Gammaproteobacteria</taxon>
        <taxon>Pseudomonadales</taxon>
        <taxon>Pseudomonadaceae</taxon>
        <taxon>Pseudomonas</taxon>
    </lineage>
</organism>
<evidence type="ECO:0000313" key="3">
    <source>
        <dbReference type="EMBL" id="MEE1932575.1"/>
    </source>
</evidence>
<accession>A0ABU7HM26</accession>
<reference evidence="3 4" key="1">
    <citation type="submission" date="2024-01" db="EMBL/GenBank/DDBJ databases">
        <title>Unpublished Manusciprt.</title>
        <authorList>
            <person name="Duman M."/>
            <person name="Valdes E.G."/>
            <person name="Ajmi N."/>
            <person name="Altun S."/>
            <person name="Saticioglu I.B."/>
        </authorList>
    </citation>
    <scope>NUCLEOTIDE SEQUENCE [LARGE SCALE GENOMIC DNA]</scope>
    <source>
        <strain evidence="3 4">148P</strain>
    </source>
</reference>
<feature type="transmembrane region" description="Helical" evidence="2">
    <location>
        <begin position="12"/>
        <end position="31"/>
    </location>
</feature>
<evidence type="ECO:0000313" key="4">
    <source>
        <dbReference type="Proteomes" id="UP001335100"/>
    </source>
</evidence>
<keyword evidence="4" id="KW-1185">Reference proteome</keyword>
<sequence>MSSPEPKSPLTIIAIFAGIIEASALASLPFLDESSQSIYTWFLVGFPPFLTLLFFLTLNFNTKSLYSPDEQGNEAVSADASEAHTALSEEDDNLHTYPPLELSGSHIAEQSTVLISGPGSQTLLEVVACHVVQGSRAGSIVLHNLEQGTRICIVTEVRQNHSPPRGQKKTRH</sequence>
<dbReference type="EMBL" id="JAZDQJ010000003">
    <property type="protein sequence ID" value="MEE1932575.1"/>
    <property type="molecule type" value="Genomic_DNA"/>
</dbReference>
<protein>
    <submittedName>
        <fullName evidence="3">Uncharacterized protein</fullName>
    </submittedName>
</protein>
<comment type="caution">
    <text evidence="3">The sequence shown here is derived from an EMBL/GenBank/DDBJ whole genome shotgun (WGS) entry which is preliminary data.</text>
</comment>
<keyword evidence="2" id="KW-0812">Transmembrane</keyword>
<feature type="region of interest" description="Disordered" evidence="1">
    <location>
        <begin position="71"/>
        <end position="95"/>
    </location>
</feature>
<keyword evidence="2" id="KW-0472">Membrane</keyword>
<evidence type="ECO:0000256" key="2">
    <source>
        <dbReference type="SAM" id="Phobius"/>
    </source>
</evidence>
<proteinExistence type="predicted"/>
<keyword evidence="2" id="KW-1133">Transmembrane helix</keyword>
<dbReference type="RefSeq" id="WP_330073492.1">
    <property type="nucleotide sequence ID" value="NZ_JAZDQJ010000003.1"/>
</dbReference>
<dbReference type="Proteomes" id="UP001335100">
    <property type="component" value="Unassembled WGS sequence"/>
</dbReference>
<evidence type="ECO:0000256" key="1">
    <source>
        <dbReference type="SAM" id="MobiDB-lite"/>
    </source>
</evidence>